<keyword evidence="4" id="KW-1185">Reference proteome</keyword>
<accession>A0ABP9X2W1</accession>
<name>A0ABP9X2W1_9CHLR</name>
<reference evidence="3 4" key="1">
    <citation type="submission" date="2024-02" db="EMBL/GenBank/DDBJ databases">
        <title>Herpetosiphon gulosus NBRC 112829.</title>
        <authorList>
            <person name="Ichikawa N."/>
            <person name="Katano-Makiyama Y."/>
            <person name="Hidaka K."/>
        </authorList>
    </citation>
    <scope>NUCLEOTIDE SEQUENCE [LARGE SCALE GENOMIC DNA]</scope>
    <source>
        <strain evidence="3 4">NBRC 112829</strain>
    </source>
</reference>
<gene>
    <name evidence="3" type="ORF">Hgul01_02488</name>
</gene>
<evidence type="ECO:0000256" key="1">
    <source>
        <dbReference type="SAM" id="MobiDB-lite"/>
    </source>
</evidence>
<keyword evidence="2" id="KW-0732">Signal</keyword>
<proteinExistence type="predicted"/>
<evidence type="ECO:0000256" key="2">
    <source>
        <dbReference type="SAM" id="SignalP"/>
    </source>
</evidence>
<dbReference type="Proteomes" id="UP001428290">
    <property type="component" value="Unassembled WGS sequence"/>
</dbReference>
<dbReference type="EMBL" id="BAABRU010000008">
    <property type="protein sequence ID" value="GAA5528686.1"/>
    <property type="molecule type" value="Genomic_DNA"/>
</dbReference>
<dbReference type="Gene3D" id="2.70.98.70">
    <property type="match status" value="1"/>
</dbReference>
<dbReference type="RefSeq" id="WP_345722305.1">
    <property type="nucleotide sequence ID" value="NZ_BAABRU010000008.1"/>
</dbReference>
<dbReference type="PROSITE" id="PS51257">
    <property type="entry name" value="PROKAR_LIPOPROTEIN"/>
    <property type="match status" value="1"/>
</dbReference>
<evidence type="ECO:0000313" key="3">
    <source>
        <dbReference type="EMBL" id="GAA5528686.1"/>
    </source>
</evidence>
<organism evidence="3 4">
    <name type="scientific">Herpetosiphon gulosus</name>
    <dbReference type="NCBI Taxonomy" id="1973496"/>
    <lineage>
        <taxon>Bacteria</taxon>
        <taxon>Bacillati</taxon>
        <taxon>Chloroflexota</taxon>
        <taxon>Chloroflexia</taxon>
        <taxon>Herpetosiphonales</taxon>
        <taxon>Herpetosiphonaceae</taxon>
        <taxon>Herpetosiphon</taxon>
    </lineage>
</organism>
<comment type="caution">
    <text evidence="3">The sequence shown here is derived from an EMBL/GenBank/DDBJ whole genome shotgun (WGS) entry which is preliminary data.</text>
</comment>
<feature type="signal peptide" evidence="2">
    <location>
        <begin position="1"/>
        <end position="21"/>
    </location>
</feature>
<evidence type="ECO:0000313" key="4">
    <source>
        <dbReference type="Proteomes" id="UP001428290"/>
    </source>
</evidence>
<dbReference type="Gene3D" id="1.50.10.100">
    <property type="entry name" value="Chondroitin AC/alginate lyase"/>
    <property type="match status" value="1"/>
</dbReference>
<feature type="compositionally biased region" description="Polar residues" evidence="1">
    <location>
        <begin position="31"/>
        <end position="46"/>
    </location>
</feature>
<dbReference type="InterPro" id="IPR008929">
    <property type="entry name" value="Chondroitin_lyas"/>
</dbReference>
<feature type="region of interest" description="Disordered" evidence="1">
    <location>
        <begin position="23"/>
        <end position="46"/>
    </location>
</feature>
<sequence>MQRISMLVLLLILVGCGVATPAPSSPATTSVSGEATNLPPDSTKTSLPVIMTGDPNTHPRLWLTQADLPRLRAWASDSNPMYRDGLKLVAEEAKITMDAGDVPTRDCGSTEYEEFPTEMYAELFAFMSLIDPNEAARADYAQRARTLLMYIINIAAEGPAENDDYLCPETQSTGYPPFRSPRFFTEDSNRARWHGEAFPLVVDWIYPVLSASDKAAIRGVFLRWSDEIVQRAYHHPEPVGVINDPSLITDTNQVRWSGNNYFVAHMRNLGMMALAFDANDDANNQLRDYLNNATGAWLYIFDHLTRTDSKGGLLPEGFEYSPQTASYAIQFLLALQTAGKDTCGPHCKLTENPFWDDFVTSYLHSLSSNPTEDPNHGLVYQPAWYGDAQSYHLVDFINAFGSLGIYDQRTGNAARLAKVRWIETVTPPGGADGLIERVGNPNDFRDAIIYFMLFDPTAAVATDPRPSLPLDFYAEGMHKIFSRTSWADDTGWFNFSLSWNFIDHQQADGNHFEWFRNGEWLTKARTGYADIAEGIASSEFRNLIALENDQPDRDPSDWRIDLWQRGSQWNLVPTGDPTLVAHSLDSRFTYALGDATNLYNSENEATTDISHASRSIVWLKPDTIVTYDRGTSQTANRFKRWWLQLPTPAIINGNRATMTTAGGQSLNITSLLPAGATLTAVNLADQQSENTAASDDPMKVRLRIDAPGNPQDVRFLQVLQAANSGVTPANVSLIQASSGNYAGAQIGSQVVLFPINVDQAFATIEYSTANPANLQLITGLQPNTGYTVQRNGNNISISQGGSQMSDSGGVLVIE</sequence>
<evidence type="ECO:0008006" key="5">
    <source>
        <dbReference type="Google" id="ProtNLM"/>
    </source>
</evidence>
<feature type="chain" id="PRO_5046771796" description="Heparin-sulfate lyase N-terminal domain-containing protein" evidence="2">
    <location>
        <begin position="22"/>
        <end position="814"/>
    </location>
</feature>
<protein>
    <recommendedName>
        <fullName evidence="5">Heparin-sulfate lyase N-terminal domain-containing protein</fullName>
    </recommendedName>
</protein>